<dbReference type="EMBL" id="MU155613">
    <property type="protein sequence ID" value="KAF9471854.1"/>
    <property type="molecule type" value="Genomic_DNA"/>
</dbReference>
<organism evidence="2 3">
    <name type="scientific">Pholiota conissans</name>
    <dbReference type="NCBI Taxonomy" id="109636"/>
    <lineage>
        <taxon>Eukaryota</taxon>
        <taxon>Fungi</taxon>
        <taxon>Dikarya</taxon>
        <taxon>Basidiomycota</taxon>
        <taxon>Agaricomycotina</taxon>
        <taxon>Agaricomycetes</taxon>
        <taxon>Agaricomycetidae</taxon>
        <taxon>Agaricales</taxon>
        <taxon>Agaricineae</taxon>
        <taxon>Strophariaceae</taxon>
        <taxon>Pholiota</taxon>
    </lineage>
</organism>
<accession>A0A9P5YNJ7</accession>
<dbReference type="Proteomes" id="UP000807469">
    <property type="component" value="Unassembled WGS sequence"/>
</dbReference>
<evidence type="ECO:0000256" key="1">
    <source>
        <dbReference type="SAM" id="MobiDB-lite"/>
    </source>
</evidence>
<feature type="region of interest" description="Disordered" evidence="1">
    <location>
        <begin position="226"/>
        <end position="248"/>
    </location>
</feature>
<sequence length="274" mass="30998">MSFSNSPLNQIKHHPTYPAIVELIAIYPILANENPTRAEAPASTLKVRDAPDTPTKNNFTVPEIISCELAYIHDPDLQVNDTTKTLGLSNIFLTSSLLSGLSFKYEFTSCSRQYEIILDDLDANPSSDTVQALIVGARREEWWVEVENLQEKDGGDAPAQILHAKERVGGACDNRVGYDEIQFALERWWTALCCYKPRNKQHVIDSSLVMVVEAYAVEEARKVTMRRNEEVQQTDEEQPQRPRLQPSRHFPVRVLDSAQLVSDVYMLLQGILNL</sequence>
<reference evidence="2" key="1">
    <citation type="submission" date="2020-11" db="EMBL/GenBank/DDBJ databases">
        <authorList>
            <consortium name="DOE Joint Genome Institute"/>
            <person name="Ahrendt S."/>
            <person name="Riley R."/>
            <person name="Andreopoulos W."/>
            <person name="Labutti K."/>
            <person name="Pangilinan J."/>
            <person name="Ruiz-Duenas F.J."/>
            <person name="Barrasa J.M."/>
            <person name="Sanchez-Garcia M."/>
            <person name="Camarero S."/>
            <person name="Miyauchi S."/>
            <person name="Serrano A."/>
            <person name="Linde D."/>
            <person name="Babiker R."/>
            <person name="Drula E."/>
            <person name="Ayuso-Fernandez I."/>
            <person name="Pacheco R."/>
            <person name="Padilla G."/>
            <person name="Ferreira P."/>
            <person name="Barriuso J."/>
            <person name="Kellner H."/>
            <person name="Castanera R."/>
            <person name="Alfaro M."/>
            <person name="Ramirez L."/>
            <person name="Pisabarro A.G."/>
            <person name="Kuo A."/>
            <person name="Tritt A."/>
            <person name="Lipzen A."/>
            <person name="He G."/>
            <person name="Yan M."/>
            <person name="Ng V."/>
            <person name="Cullen D."/>
            <person name="Martin F."/>
            <person name="Rosso M.-N."/>
            <person name="Henrissat B."/>
            <person name="Hibbett D."/>
            <person name="Martinez A.T."/>
            <person name="Grigoriev I.V."/>
        </authorList>
    </citation>
    <scope>NUCLEOTIDE SEQUENCE</scope>
    <source>
        <strain evidence="2">CIRM-BRFM 674</strain>
    </source>
</reference>
<evidence type="ECO:0000313" key="3">
    <source>
        <dbReference type="Proteomes" id="UP000807469"/>
    </source>
</evidence>
<evidence type="ECO:0000313" key="2">
    <source>
        <dbReference type="EMBL" id="KAF9471854.1"/>
    </source>
</evidence>
<dbReference type="AlphaFoldDB" id="A0A9P5YNJ7"/>
<gene>
    <name evidence="2" type="ORF">BDN70DRAFT_901005</name>
</gene>
<proteinExistence type="predicted"/>
<protein>
    <submittedName>
        <fullName evidence="2">Uncharacterized protein</fullName>
    </submittedName>
</protein>
<keyword evidence="3" id="KW-1185">Reference proteome</keyword>
<name>A0A9P5YNJ7_9AGAR</name>
<comment type="caution">
    <text evidence="2">The sequence shown here is derived from an EMBL/GenBank/DDBJ whole genome shotgun (WGS) entry which is preliminary data.</text>
</comment>